<dbReference type="InterPro" id="IPR011006">
    <property type="entry name" value="CheY-like_superfamily"/>
</dbReference>
<dbReference type="InterPro" id="IPR004358">
    <property type="entry name" value="Sig_transdc_His_kin-like_C"/>
</dbReference>
<keyword evidence="5" id="KW-0418">Kinase</keyword>
<dbReference type="SUPFAM" id="SSF55785">
    <property type="entry name" value="PYP-like sensor domain (PAS domain)"/>
    <property type="match status" value="3"/>
</dbReference>
<dbReference type="Pfam" id="PF00512">
    <property type="entry name" value="HisKA"/>
    <property type="match status" value="1"/>
</dbReference>
<dbReference type="InterPro" id="IPR003018">
    <property type="entry name" value="GAF"/>
</dbReference>
<dbReference type="SMART" id="SM00091">
    <property type="entry name" value="PAS"/>
    <property type="match status" value="3"/>
</dbReference>
<dbReference type="NCBIfam" id="TIGR00229">
    <property type="entry name" value="sensory_box"/>
    <property type="match status" value="2"/>
</dbReference>
<evidence type="ECO:0000313" key="9">
    <source>
        <dbReference type="EMBL" id="MFC0679594.1"/>
    </source>
</evidence>
<dbReference type="RefSeq" id="WP_386670522.1">
    <property type="nucleotide sequence ID" value="NZ_JBHLTG010000004.1"/>
</dbReference>
<dbReference type="Gene3D" id="3.30.450.20">
    <property type="entry name" value="PAS domain"/>
    <property type="match status" value="3"/>
</dbReference>
<dbReference type="Pfam" id="PF08448">
    <property type="entry name" value="PAS_4"/>
    <property type="match status" value="3"/>
</dbReference>
<dbReference type="InterPro" id="IPR035965">
    <property type="entry name" value="PAS-like_dom_sf"/>
</dbReference>
<evidence type="ECO:0000256" key="1">
    <source>
        <dbReference type="ARBA" id="ARBA00000085"/>
    </source>
</evidence>
<dbReference type="Gene3D" id="3.30.565.10">
    <property type="entry name" value="Histidine kinase-like ATPase, C-terminal domain"/>
    <property type="match status" value="1"/>
</dbReference>
<proteinExistence type="predicted"/>
<dbReference type="PANTHER" id="PTHR43547:SF2">
    <property type="entry name" value="HYBRID SIGNAL TRANSDUCTION HISTIDINE KINASE C"/>
    <property type="match status" value="1"/>
</dbReference>
<dbReference type="Gene3D" id="3.30.450.40">
    <property type="match status" value="1"/>
</dbReference>
<dbReference type="EC" id="2.7.13.3" evidence="2"/>
<dbReference type="Pfam" id="PF02518">
    <property type="entry name" value="HATPase_c"/>
    <property type="match status" value="1"/>
</dbReference>
<dbReference type="EMBL" id="JBHLTG010000004">
    <property type="protein sequence ID" value="MFC0679594.1"/>
    <property type="molecule type" value="Genomic_DNA"/>
</dbReference>
<feature type="domain" description="Response regulatory" evidence="8">
    <location>
        <begin position="856"/>
        <end position="972"/>
    </location>
</feature>
<accession>A0ABV6RRJ6</accession>
<dbReference type="Gene3D" id="3.40.50.2300">
    <property type="match status" value="1"/>
</dbReference>
<dbReference type="SMART" id="SM00387">
    <property type="entry name" value="HATPase_c"/>
    <property type="match status" value="1"/>
</dbReference>
<evidence type="ECO:0000256" key="3">
    <source>
        <dbReference type="ARBA" id="ARBA00022553"/>
    </source>
</evidence>
<dbReference type="PANTHER" id="PTHR43547">
    <property type="entry name" value="TWO-COMPONENT HISTIDINE KINASE"/>
    <property type="match status" value="1"/>
</dbReference>
<organism evidence="9 10">
    <name type="scientific">Lysobacter korlensis</name>
    <dbReference type="NCBI Taxonomy" id="553636"/>
    <lineage>
        <taxon>Bacteria</taxon>
        <taxon>Pseudomonadati</taxon>
        <taxon>Pseudomonadota</taxon>
        <taxon>Gammaproteobacteria</taxon>
        <taxon>Lysobacterales</taxon>
        <taxon>Lysobacteraceae</taxon>
        <taxon>Lysobacter</taxon>
    </lineage>
</organism>
<dbReference type="Pfam" id="PF01590">
    <property type="entry name" value="GAF"/>
    <property type="match status" value="1"/>
</dbReference>
<evidence type="ECO:0000259" key="7">
    <source>
        <dbReference type="PROSITE" id="PS50109"/>
    </source>
</evidence>
<comment type="catalytic activity">
    <reaction evidence="1">
        <text>ATP + protein L-histidine = ADP + protein N-phospho-L-histidine.</text>
        <dbReference type="EC" id="2.7.13.3"/>
    </reaction>
</comment>
<dbReference type="PROSITE" id="PS50109">
    <property type="entry name" value="HIS_KIN"/>
    <property type="match status" value="1"/>
</dbReference>
<keyword evidence="3 6" id="KW-0597">Phosphoprotein</keyword>
<feature type="modified residue" description="4-aspartylphosphate" evidence="6">
    <location>
        <position position="905"/>
    </location>
</feature>
<dbReference type="CDD" id="cd17580">
    <property type="entry name" value="REC_2_DhkD-like"/>
    <property type="match status" value="1"/>
</dbReference>
<dbReference type="CDD" id="cd00130">
    <property type="entry name" value="PAS"/>
    <property type="match status" value="2"/>
</dbReference>
<comment type="caution">
    <text evidence="9">The sequence shown here is derived from an EMBL/GenBank/DDBJ whole genome shotgun (WGS) entry which is preliminary data.</text>
</comment>
<dbReference type="Pfam" id="PF00072">
    <property type="entry name" value="Response_reg"/>
    <property type="match status" value="1"/>
</dbReference>
<keyword evidence="4" id="KW-0808">Transferase</keyword>
<dbReference type="SUPFAM" id="SSF55874">
    <property type="entry name" value="ATPase domain of HSP90 chaperone/DNA topoisomerase II/histidine kinase"/>
    <property type="match status" value="1"/>
</dbReference>
<dbReference type="SMART" id="SM00388">
    <property type="entry name" value="HisKA"/>
    <property type="match status" value="1"/>
</dbReference>
<dbReference type="Proteomes" id="UP001589896">
    <property type="component" value="Unassembled WGS sequence"/>
</dbReference>
<dbReference type="InterPro" id="IPR029016">
    <property type="entry name" value="GAF-like_dom_sf"/>
</dbReference>
<dbReference type="InterPro" id="IPR000014">
    <property type="entry name" value="PAS"/>
</dbReference>
<dbReference type="PRINTS" id="PR00344">
    <property type="entry name" value="BCTRLSENSOR"/>
</dbReference>
<dbReference type="InterPro" id="IPR036890">
    <property type="entry name" value="HATPase_C_sf"/>
</dbReference>
<dbReference type="InterPro" id="IPR005467">
    <property type="entry name" value="His_kinase_dom"/>
</dbReference>
<reference evidence="9 10" key="1">
    <citation type="submission" date="2024-09" db="EMBL/GenBank/DDBJ databases">
        <authorList>
            <person name="Sun Q."/>
            <person name="Mori K."/>
        </authorList>
    </citation>
    <scope>NUCLEOTIDE SEQUENCE [LARGE SCALE GENOMIC DNA]</scope>
    <source>
        <strain evidence="9 10">KCTC 23076</strain>
    </source>
</reference>
<evidence type="ECO:0000313" key="10">
    <source>
        <dbReference type="Proteomes" id="UP001589896"/>
    </source>
</evidence>
<dbReference type="InterPro" id="IPR036097">
    <property type="entry name" value="HisK_dim/P_sf"/>
</dbReference>
<name>A0ABV6RRJ6_9GAMM</name>
<dbReference type="InterPro" id="IPR001789">
    <property type="entry name" value="Sig_transdc_resp-reg_receiver"/>
</dbReference>
<evidence type="ECO:0000259" key="8">
    <source>
        <dbReference type="PROSITE" id="PS50110"/>
    </source>
</evidence>
<protein>
    <recommendedName>
        <fullName evidence="2">histidine kinase</fullName>
        <ecNumber evidence="2">2.7.13.3</ecNumber>
    </recommendedName>
</protein>
<evidence type="ECO:0000256" key="2">
    <source>
        <dbReference type="ARBA" id="ARBA00012438"/>
    </source>
</evidence>
<dbReference type="SUPFAM" id="SSF52172">
    <property type="entry name" value="CheY-like"/>
    <property type="match status" value="1"/>
</dbReference>
<feature type="domain" description="Histidine kinase" evidence="7">
    <location>
        <begin position="616"/>
        <end position="834"/>
    </location>
</feature>
<gene>
    <name evidence="9" type="ORF">ACFFGH_17290</name>
</gene>
<sequence length="975" mass="107083">MPRPVNFAAHFQTAPYPFLLIGTDLVLLDANRAYLQATGRRADEIIGKHIFDAFPSNPSDPDSTNLREVKRAIELAISAREPVTSPLFRYSVPRETADGTVFDERYWSVVHTPVLDDEGNVAFVSQSPMDVTDLYRVDPESRRFFLKPGANAVPDISEANRPQMHAAMARILKMERNELQLLFDQAPGFIAVLTGPEHVFEMVNRSYYQLVGHRDIIGKPVLDALPEMRDQGFKELLDQVFETGEPVVLKARQALVQRESEGPPIELFIDLVYQPIFGTDGQVTGIFVQGVDITSGHLATRALEQRVQELAAVRASQAFQLELSDRIRALTSPDAIIDAASELLGKRLKASRVLYALVDPDGATVFVQRSWTAPGVEDIAGRTFVLDDFGTELARELREGRLVANGDVRLDPRTAASAQAYAHEGGRAQLLVPVRSGGTLSALLVAHSDAPRDWAADEIEAMEEVARRTWLAVEAARAQDELRAQRDLSQSIFDNMAEGFQLLRRDWTIEYVNEVGLELAQRTAEEMIGRNQWEAVPEAANSAVEAMYRQAFASGEPGTLEYFYQAASGVERWVELRVYPIPGDRLAIFFRDISARKHAEQEARDADRRKDEFLAMLAHELRNPLAPIRAAADLLSLPGADPARVRSTSAIISRQVGHLTSLVDDLLDVSRVTRGLVLLEMEFVDMKRVVSEAVEQVRPLIEARRHSLTVHLPPEAANVRGDRKRLVQVLSNLLNNAAKYTPEGGRVHVTMEVEPAHVSVKVSDNGIGMSADMTSHAFKLFAQAERTSDRTQGGLGIGLALVRSLVKLHDGTVSAKSAGAGAGSEFTLCLPRIATSKDAPQVERTTLLKAVVTPMRVLVVDDNEDAANMLAMFLEALGHATFVEYGSRQGLARALAEQPDACLLDIGLPDMDGNELARQLRADPRTASTMLIAVTGYGQELDRASTCDSGFDHHLVKPLDPSVLAGLLAAGRRAG</sequence>
<dbReference type="SMART" id="SM00448">
    <property type="entry name" value="REC"/>
    <property type="match status" value="1"/>
</dbReference>
<dbReference type="InterPro" id="IPR013656">
    <property type="entry name" value="PAS_4"/>
</dbReference>
<dbReference type="SMART" id="SM00065">
    <property type="entry name" value="GAF"/>
    <property type="match status" value="1"/>
</dbReference>
<dbReference type="InterPro" id="IPR003594">
    <property type="entry name" value="HATPase_dom"/>
</dbReference>
<evidence type="ECO:0000256" key="4">
    <source>
        <dbReference type="ARBA" id="ARBA00022679"/>
    </source>
</evidence>
<dbReference type="CDD" id="cd00075">
    <property type="entry name" value="HATPase"/>
    <property type="match status" value="1"/>
</dbReference>
<evidence type="ECO:0000256" key="6">
    <source>
        <dbReference type="PROSITE-ProRule" id="PRU00169"/>
    </source>
</evidence>
<dbReference type="Gene3D" id="1.10.287.130">
    <property type="match status" value="1"/>
</dbReference>
<dbReference type="CDD" id="cd00082">
    <property type="entry name" value="HisKA"/>
    <property type="match status" value="1"/>
</dbReference>
<evidence type="ECO:0000256" key="5">
    <source>
        <dbReference type="ARBA" id="ARBA00022777"/>
    </source>
</evidence>
<keyword evidence="10" id="KW-1185">Reference proteome</keyword>
<dbReference type="SUPFAM" id="SSF47384">
    <property type="entry name" value="Homodimeric domain of signal transducing histidine kinase"/>
    <property type="match status" value="1"/>
</dbReference>
<dbReference type="PROSITE" id="PS50110">
    <property type="entry name" value="RESPONSE_REGULATORY"/>
    <property type="match status" value="1"/>
</dbReference>
<dbReference type="SUPFAM" id="SSF55781">
    <property type="entry name" value="GAF domain-like"/>
    <property type="match status" value="1"/>
</dbReference>
<dbReference type="InterPro" id="IPR003661">
    <property type="entry name" value="HisK_dim/P_dom"/>
</dbReference>